<gene>
    <name evidence="2" type="ORF">ElyMa_004237500</name>
</gene>
<dbReference type="AlphaFoldDB" id="A0AAV4GSA6"/>
<feature type="compositionally biased region" description="Polar residues" evidence="1">
    <location>
        <begin position="20"/>
        <end position="38"/>
    </location>
</feature>
<keyword evidence="3" id="KW-1185">Reference proteome</keyword>
<sequence>MGLFSDKKVFDDASDHTVSSKNTFVLKNKHGQPTSELPVTTLKKVASNDSESNSGGDSTGGTPEGWTPLKVWPPPPEVWPSPGMSVKDAIVERLMKAGVGSKMKTKRPFSTITLVFNNIKYEQRVLQCTG</sequence>
<organism evidence="2 3">
    <name type="scientific">Elysia marginata</name>
    <dbReference type="NCBI Taxonomy" id="1093978"/>
    <lineage>
        <taxon>Eukaryota</taxon>
        <taxon>Metazoa</taxon>
        <taxon>Spiralia</taxon>
        <taxon>Lophotrochozoa</taxon>
        <taxon>Mollusca</taxon>
        <taxon>Gastropoda</taxon>
        <taxon>Heterobranchia</taxon>
        <taxon>Euthyneura</taxon>
        <taxon>Panpulmonata</taxon>
        <taxon>Sacoglossa</taxon>
        <taxon>Placobranchoidea</taxon>
        <taxon>Plakobranchidae</taxon>
        <taxon>Elysia</taxon>
    </lineage>
</organism>
<protein>
    <submittedName>
        <fullName evidence="2">Uncharacterized protein</fullName>
    </submittedName>
</protein>
<proteinExistence type="predicted"/>
<evidence type="ECO:0000256" key="1">
    <source>
        <dbReference type="SAM" id="MobiDB-lite"/>
    </source>
</evidence>
<feature type="compositionally biased region" description="Low complexity" evidence="1">
    <location>
        <begin position="47"/>
        <end position="56"/>
    </location>
</feature>
<reference evidence="2 3" key="1">
    <citation type="journal article" date="2021" name="Elife">
        <title>Chloroplast acquisition without the gene transfer in kleptoplastic sea slugs, Plakobranchus ocellatus.</title>
        <authorList>
            <person name="Maeda T."/>
            <person name="Takahashi S."/>
            <person name="Yoshida T."/>
            <person name="Shimamura S."/>
            <person name="Takaki Y."/>
            <person name="Nagai Y."/>
            <person name="Toyoda A."/>
            <person name="Suzuki Y."/>
            <person name="Arimoto A."/>
            <person name="Ishii H."/>
            <person name="Satoh N."/>
            <person name="Nishiyama T."/>
            <person name="Hasebe M."/>
            <person name="Maruyama T."/>
            <person name="Minagawa J."/>
            <person name="Obokata J."/>
            <person name="Shigenobu S."/>
        </authorList>
    </citation>
    <scope>NUCLEOTIDE SEQUENCE [LARGE SCALE GENOMIC DNA]</scope>
</reference>
<dbReference type="EMBL" id="BMAT01008557">
    <property type="protein sequence ID" value="GFR87946.1"/>
    <property type="molecule type" value="Genomic_DNA"/>
</dbReference>
<accession>A0AAV4GSA6</accession>
<evidence type="ECO:0000313" key="3">
    <source>
        <dbReference type="Proteomes" id="UP000762676"/>
    </source>
</evidence>
<evidence type="ECO:0000313" key="2">
    <source>
        <dbReference type="EMBL" id="GFR87946.1"/>
    </source>
</evidence>
<comment type="caution">
    <text evidence="2">The sequence shown here is derived from an EMBL/GenBank/DDBJ whole genome shotgun (WGS) entry which is preliminary data.</text>
</comment>
<name>A0AAV4GSA6_9GAST</name>
<dbReference type="Proteomes" id="UP000762676">
    <property type="component" value="Unassembled WGS sequence"/>
</dbReference>
<feature type="region of interest" description="Disordered" evidence="1">
    <location>
        <begin position="20"/>
        <end position="83"/>
    </location>
</feature>